<dbReference type="PANTHER" id="PTHR42792">
    <property type="entry name" value="FLAGELLIN"/>
    <property type="match status" value="1"/>
</dbReference>
<keyword evidence="6" id="KW-0282">Flagellum</keyword>
<protein>
    <submittedName>
        <fullName evidence="6">Flagellar hook-associated protein 3 FlgL</fullName>
    </submittedName>
</protein>
<accession>A0A1H6FWU8</accession>
<sequence>MTTGRITESMLERSALGDLQRAVRRVADAQRRVSSGRDLVRPSDDPLRTARALAARNELALVRELRDNVRDASTWQDVADKALGNISDYLQRARELIVQGANDAVGQRGRDAIARELDEIIAAIKQEANASYAGRYVFAGTATQTRPYDPNGADTYAGDAGVIERAIGPGVRITVNVVRGGALLGQGQAANDGLILDTLRDAADQLRTGTPAALNALRTTTLQAVDRNLDELGRARAEVGATTQRLESADARLAELELSVGTLRSEAEDADMAKAITDLIAQQTAYQAALRAGANVLQTSLLDFLR</sequence>
<dbReference type="EMBL" id="FNWJ01000002">
    <property type="protein sequence ID" value="SEH14750.1"/>
    <property type="molecule type" value="Genomic_DNA"/>
</dbReference>
<gene>
    <name evidence="6" type="ORF">SAMN02745716_1726</name>
</gene>
<dbReference type="GO" id="GO:0071973">
    <property type="term" value="P:bacterial-type flagellum-dependent cell motility"/>
    <property type="evidence" value="ECO:0007669"/>
    <property type="project" value="InterPro"/>
</dbReference>
<evidence type="ECO:0000313" key="6">
    <source>
        <dbReference type="EMBL" id="SEH14750.1"/>
    </source>
</evidence>
<dbReference type="GO" id="GO:0009424">
    <property type="term" value="C:bacterial-type flagellum hook"/>
    <property type="evidence" value="ECO:0007669"/>
    <property type="project" value="InterPro"/>
</dbReference>
<keyword evidence="3" id="KW-0975">Bacterial flagellum</keyword>
<comment type="subcellular location">
    <subcellularLocation>
        <location evidence="1">Bacterial flagellum</location>
    </subcellularLocation>
</comment>
<dbReference type="Gene3D" id="1.20.1330.10">
    <property type="entry name" value="f41 fragment of flagellin, N-terminal domain"/>
    <property type="match status" value="1"/>
</dbReference>
<comment type="similarity">
    <text evidence="2">Belongs to the bacterial flagellin family.</text>
</comment>
<dbReference type="SUPFAM" id="SSF64518">
    <property type="entry name" value="Phase 1 flagellin"/>
    <property type="match status" value="1"/>
</dbReference>
<organism evidence="6 7">
    <name type="scientific">Thermoleophilum album</name>
    <dbReference type="NCBI Taxonomy" id="29539"/>
    <lineage>
        <taxon>Bacteria</taxon>
        <taxon>Bacillati</taxon>
        <taxon>Actinomycetota</taxon>
        <taxon>Thermoleophilia</taxon>
        <taxon>Thermoleophilales</taxon>
        <taxon>Thermoleophilaceae</taxon>
        <taxon>Thermoleophilum</taxon>
    </lineage>
</organism>
<dbReference type="InterPro" id="IPR046358">
    <property type="entry name" value="Flagellin_C"/>
</dbReference>
<dbReference type="OrthoDB" id="9758307at2"/>
<keyword evidence="7" id="KW-1185">Reference proteome</keyword>
<dbReference type="PANTHER" id="PTHR42792:SF1">
    <property type="entry name" value="FLAGELLAR HOOK-ASSOCIATED PROTEIN 3"/>
    <property type="match status" value="1"/>
</dbReference>
<dbReference type="AlphaFoldDB" id="A0A1H6FWU8"/>
<dbReference type="Proteomes" id="UP000222056">
    <property type="component" value="Unassembled WGS sequence"/>
</dbReference>
<evidence type="ECO:0000259" key="4">
    <source>
        <dbReference type="Pfam" id="PF00669"/>
    </source>
</evidence>
<proteinExistence type="inferred from homology"/>
<dbReference type="InterPro" id="IPR001492">
    <property type="entry name" value="Flagellin"/>
</dbReference>
<feature type="domain" description="Flagellin N-terminal" evidence="4">
    <location>
        <begin position="11"/>
        <end position="143"/>
    </location>
</feature>
<evidence type="ECO:0000256" key="2">
    <source>
        <dbReference type="ARBA" id="ARBA00005709"/>
    </source>
</evidence>
<evidence type="ECO:0000313" key="7">
    <source>
        <dbReference type="Proteomes" id="UP000222056"/>
    </source>
</evidence>
<dbReference type="GO" id="GO:0005198">
    <property type="term" value="F:structural molecule activity"/>
    <property type="evidence" value="ECO:0007669"/>
    <property type="project" value="InterPro"/>
</dbReference>
<keyword evidence="6" id="KW-0966">Cell projection</keyword>
<evidence type="ECO:0000259" key="5">
    <source>
        <dbReference type="Pfam" id="PF00700"/>
    </source>
</evidence>
<evidence type="ECO:0000256" key="3">
    <source>
        <dbReference type="ARBA" id="ARBA00023143"/>
    </source>
</evidence>
<evidence type="ECO:0000256" key="1">
    <source>
        <dbReference type="ARBA" id="ARBA00004365"/>
    </source>
</evidence>
<dbReference type="Pfam" id="PF00700">
    <property type="entry name" value="Flagellin_C"/>
    <property type="match status" value="1"/>
</dbReference>
<dbReference type="Pfam" id="PF00669">
    <property type="entry name" value="Flagellin_N"/>
    <property type="match status" value="1"/>
</dbReference>
<feature type="domain" description="Flagellin C-terminal" evidence="5">
    <location>
        <begin position="222"/>
        <end position="305"/>
    </location>
</feature>
<dbReference type="STRING" id="29539.SAMN02745716_1726"/>
<dbReference type="NCBIfam" id="TIGR02550">
    <property type="entry name" value="flagell_flgL"/>
    <property type="match status" value="1"/>
</dbReference>
<dbReference type="InterPro" id="IPR001029">
    <property type="entry name" value="Flagellin_N"/>
</dbReference>
<keyword evidence="6" id="KW-0969">Cilium</keyword>
<reference evidence="7" key="1">
    <citation type="submission" date="2016-10" db="EMBL/GenBank/DDBJ databases">
        <authorList>
            <person name="Varghese N."/>
            <person name="Submissions S."/>
        </authorList>
    </citation>
    <scope>NUCLEOTIDE SEQUENCE [LARGE SCALE GENOMIC DNA]</scope>
    <source>
        <strain evidence="7">ATCC 35263</strain>
    </source>
</reference>
<name>A0A1H6FWU8_THEAL</name>
<dbReference type="InterPro" id="IPR013384">
    <property type="entry name" value="Flagell_FlgL"/>
</dbReference>
<dbReference type="RefSeq" id="WP_093118180.1">
    <property type="nucleotide sequence ID" value="NZ_FNWJ01000002.1"/>
</dbReference>